<evidence type="ECO:0000256" key="1">
    <source>
        <dbReference type="ARBA" id="ARBA00024029"/>
    </source>
</evidence>
<name>A1VVX5_POLNA</name>
<dbReference type="InterPro" id="IPR024087">
    <property type="entry name" value="Creatininase-like_sf"/>
</dbReference>
<dbReference type="SUPFAM" id="SSF102215">
    <property type="entry name" value="Creatininase"/>
    <property type="match status" value="1"/>
</dbReference>
<dbReference type="InterPro" id="IPR003785">
    <property type="entry name" value="Creatininase/forma_Hydrolase"/>
</dbReference>
<geneLocation type="plasmid" evidence="2 3">
    <name>pPNAP02</name>
</geneLocation>
<dbReference type="RefSeq" id="WP_011798162.1">
    <property type="nucleotide sequence ID" value="NC_008758.1"/>
</dbReference>
<proteinExistence type="inferred from homology"/>
<dbReference type="HOGENOM" id="CLU_3064640_0_0_4"/>
<dbReference type="eggNOG" id="COG1402">
    <property type="taxonomic scope" value="Bacteria"/>
</dbReference>
<sequence length="53" mass="5676">MTWTEARDAVRSGATIIIIPVGGTEQSGPQMALGKHNVRVHCVFHAMADTIPC</sequence>
<protein>
    <submittedName>
        <fullName evidence="2">Creatininase</fullName>
    </submittedName>
</protein>
<accession>A1VVX5</accession>
<dbReference type="EMBL" id="CP000531">
    <property type="protein sequence ID" value="ABM39803.1"/>
    <property type="molecule type" value="Genomic_DNA"/>
</dbReference>
<evidence type="ECO:0000313" key="3">
    <source>
        <dbReference type="Proteomes" id="UP000000644"/>
    </source>
</evidence>
<keyword evidence="2" id="KW-0614">Plasmid</keyword>
<dbReference type="KEGG" id="pna:Pnap_4530"/>
<dbReference type="Proteomes" id="UP000000644">
    <property type="component" value="Plasmid pPNAP02"/>
</dbReference>
<keyword evidence="3" id="KW-1185">Reference proteome</keyword>
<reference evidence="3" key="1">
    <citation type="journal article" date="2009" name="Environ. Microbiol.">
        <title>The genome of Polaromonas naphthalenivorans strain CJ2, isolated from coal tar-contaminated sediment, reveals physiological and metabolic versatility and evolution through extensive horizontal gene transfer.</title>
        <authorList>
            <person name="Yagi J.M."/>
            <person name="Sims D."/>
            <person name="Brettin T."/>
            <person name="Bruce D."/>
            <person name="Madsen E.L."/>
        </authorList>
    </citation>
    <scope>NUCLEOTIDE SEQUENCE [LARGE SCALE GENOMIC DNA]</scope>
    <source>
        <strain evidence="3">CJ2</strain>
        <plasmid evidence="3">Plasmid pPNAP02</plasmid>
    </source>
</reference>
<evidence type="ECO:0000313" key="2">
    <source>
        <dbReference type="EMBL" id="ABM39803.1"/>
    </source>
</evidence>
<dbReference type="Pfam" id="PF02633">
    <property type="entry name" value="Creatininase"/>
    <property type="match status" value="1"/>
</dbReference>
<dbReference type="AlphaFoldDB" id="A1VVX5"/>
<organism evidence="2 3">
    <name type="scientific">Polaromonas naphthalenivorans (strain CJ2)</name>
    <dbReference type="NCBI Taxonomy" id="365044"/>
    <lineage>
        <taxon>Bacteria</taxon>
        <taxon>Pseudomonadati</taxon>
        <taxon>Pseudomonadota</taxon>
        <taxon>Betaproteobacteria</taxon>
        <taxon>Burkholderiales</taxon>
        <taxon>Comamonadaceae</taxon>
        <taxon>Polaromonas</taxon>
    </lineage>
</organism>
<dbReference type="Gene3D" id="3.40.50.10310">
    <property type="entry name" value="Creatininase"/>
    <property type="match status" value="1"/>
</dbReference>
<comment type="similarity">
    <text evidence="1">Belongs to the creatininase superfamily.</text>
</comment>
<gene>
    <name evidence="2" type="ordered locus">Pnap_4530</name>
</gene>